<evidence type="ECO:0000259" key="6">
    <source>
        <dbReference type="Pfam" id="PF00081"/>
    </source>
</evidence>
<dbReference type="InterPro" id="IPR050265">
    <property type="entry name" value="Fe/Mn_Superoxide_Dismutase"/>
</dbReference>
<dbReference type="EC" id="1.15.1.1" evidence="2"/>
<reference evidence="8 9" key="1">
    <citation type="submission" date="2014-12" db="EMBL/GenBank/DDBJ databases">
        <title>Draft genome sequence of Cohnella kolymensis strain B-2846.</title>
        <authorList>
            <person name="Karlyshev A.V."/>
            <person name="Kudryashova E.B."/>
        </authorList>
    </citation>
    <scope>NUCLEOTIDE SEQUENCE [LARGE SCALE GENOMIC DNA]</scope>
    <source>
        <strain evidence="8 9">VKM B-2846</strain>
    </source>
</reference>
<proteinExistence type="inferred from homology"/>
<dbReference type="Gene3D" id="3.55.40.20">
    <property type="entry name" value="Iron/manganese superoxide dismutase, C-terminal domain"/>
    <property type="match status" value="1"/>
</dbReference>
<feature type="domain" description="Manganese/iron superoxide dismutase N-terminal" evidence="6">
    <location>
        <begin position="290"/>
        <end position="370"/>
    </location>
</feature>
<evidence type="ECO:0000313" key="8">
    <source>
        <dbReference type="EMBL" id="KIL37418.1"/>
    </source>
</evidence>
<dbReference type="Pfam" id="PF02777">
    <property type="entry name" value="Sod_Fe_C"/>
    <property type="match status" value="1"/>
</dbReference>
<dbReference type="InterPro" id="IPR021328">
    <property type="entry name" value="CotB-like"/>
</dbReference>
<accession>A0ABR5A9A3</accession>
<dbReference type="Pfam" id="PF11155">
    <property type="entry name" value="DUF2935"/>
    <property type="match status" value="1"/>
</dbReference>
<name>A0ABR5A9A3_9BACL</name>
<dbReference type="PROSITE" id="PS00088">
    <property type="entry name" value="SOD_MN"/>
    <property type="match status" value="1"/>
</dbReference>
<keyword evidence="3" id="KW-0479">Metal-binding</keyword>
<dbReference type="InterPro" id="IPR001189">
    <property type="entry name" value="Mn/Fe_SOD"/>
</dbReference>
<dbReference type="PRINTS" id="PR01703">
    <property type="entry name" value="MNSODISMTASE"/>
</dbReference>
<dbReference type="Pfam" id="PF00081">
    <property type="entry name" value="Sod_Fe_N"/>
    <property type="match status" value="1"/>
</dbReference>
<evidence type="ECO:0000256" key="4">
    <source>
        <dbReference type="ARBA" id="ARBA00023002"/>
    </source>
</evidence>
<dbReference type="SUPFAM" id="SSF158430">
    <property type="entry name" value="Bacillus cereus metalloprotein-like"/>
    <property type="match status" value="1"/>
</dbReference>
<dbReference type="Proteomes" id="UP000054526">
    <property type="component" value="Unassembled WGS sequence"/>
</dbReference>
<sequence>MLPVYGAMMPLRLLEEIVFRKTQEMEHTVVIRDLIPQLEPPYVQLMLDWQNVFVKTSELAQAGMRAASTVPGYPLPPEWSAFMPRLVNESLLQSHEFIRQLQLLQEQSPAVHDLSAAPMVLSHIRRESEYFISVIEDLQSSAALPWMRLSEDPDDSPESYGGPEPADGAMRQDRSDEVESSEVQPTSGMLPVEPQLAQQAEQGREQGEHTTTIWGQMHSFKVQPDPADEGQWNQPQADRAPSDQVQEDQDNPGSESDSDQPLRPEGTWSEPMGDLWLGSASQSAVPIGGHRLPPLPYSYKALEPWIDEKTMRIHHDKHHQSYVDGLNKAEKKLEEARRSGDFELVKHWERELAFHGAGHYLHTIFWEAMSPRGGGQTSGGLLNEINRSFGSYNAFKKQFTEAANNVEGGGWAILVWSPRSHRLEILTAEKHQNWSQWDVVPLLPLDVWEHAYYLKHQNERPAYTRDWWNVVNWPYVADRFAKARTLKWAPH</sequence>
<evidence type="ECO:0000313" key="9">
    <source>
        <dbReference type="Proteomes" id="UP000054526"/>
    </source>
</evidence>
<dbReference type="SUPFAM" id="SSF54719">
    <property type="entry name" value="Fe,Mn superoxide dismutase (SOD), C-terminal domain"/>
    <property type="match status" value="1"/>
</dbReference>
<dbReference type="InterPro" id="IPR036324">
    <property type="entry name" value="Mn/Fe_SOD_N_sf"/>
</dbReference>
<dbReference type="PANTHER" id="PTHR11404">
    <property type="entry name" value="SUPEROXIDE DISMUTASE 2"/>
    <property type="match status" value="1"/>
</dbReference>
<comment type="similarity">
    <text evidence="1">Belongs to the iron/manganese superoxide dismutase family.</text>
</comment>
<evidence type="ECO:0000256" key="3">
    <source>
        <dbReference type="ARBA" id="ARBA00022723"/>
    </source>
</evidence>
<feature type="region of interest" description="Disordered" evidence="5">
    <location>
        <begin position="221"/>
        <end position="273"/>
    </location>
</feature>
<organism evidence="8 9">
    <name type="scientific">Cohnella kolymensis</name>
    <dbReference type="NCBI Taxonomy" id="1590652"/>
    <lineage>
        <taxon>Bacteria</taxon>
        <taxon>Bacillati</taxon>
        <taxon>Bacillota</taxon>
        <taxon>Bacilli</taxon>
        <taxon>Bacillales</taxon>
        <taxon>Paenibacillaceae</taxon>
        <taxon>Cohnella</taxon>
    </lineage>
</organism>
<evidence type="ECO:0000256" key="5">
    <source>
        <dbReference type="SAM" id="MobiDB-lite"/>
    </source>
</evidence>
<evidence type="ECO:0000256" key="1">
    <source>
        <dbReference type="ARBA" id="ARBA00008714"/>
    </source>
</evidence>
<evidence type="ECO:0000259" key="7">
    <source>
        <dbReference type="Pfam" id="PF02777"/>
    </source>
</evidence>
<dbReference type="InterPro" id="IPR019833">
    <property type="entry name" value="Mn/Fe_SOD_BS"/>
</dbReference>
<dbReference type="InterPro" id="IPR019832">
    <property type="entry name" value="Mn/Fe_SOD_C"/>
</dbReference>
<comment type="caution">
    <text evidence="8">The sequence shown here is derived from an EMBL/GenBank/DDBJ whole genome shotgun (WGS) entry which is preliminary data.</text>
</comment>
<evidence type="ECO:0000256" key="2">
    <source>
        <dbReference type="ARBA" id="ARBA00012682"/>
    </source>
</evidence>
<protein>
    <recommendedName>
        <fullName evidence="2">superoxide dismutase</fullName>
        <ecNumber evidence="2">1.15.1.1</ecNumber>
    </recommendedName>
</protein>
<feature type="domain" description="Manganese/iron superoxide dismutase C-terminal" evidence="7">
    <location>
        <begin position="379"/>
        <end position="479"/>
    </location>
</feature>
<dbReference type="EMBL" id="JXAL01000001">
    <property type="protein sequence ID" value="KIL37418.1"/>
    <property type="molecule type" value="Genomic_DNA"/>
</dbReference>
<keyword evidence="9" id="KW-1185">Reference proteome</keyword>
<dbReference type="PANTHER" id="PTHR11404:SF6">
    <property type="entry name" value="SUPEROXIDE DISMUTASE [MN], MITOCHONDRIAL"/>
    <property type="match status" value="1"/>
</dbReference>
<keyword evidence="4" id="KW-0560">Oxidoreductase</keyword>
<dbReference type="Gene3D" id="1.10.287.990">
    <property type="entry name" value="Fe,Mn superoxide dismutase (SOD) domain"/>
    <property type="match status" value="1"/>
</dbReference>
<gene>
    <name evidence="8" type="ORF">SD71_01815</name>
</gene>
<dbReference type="SUPFAM" id="SSF46609">
    <property type="entry name" value="Fe,Mn superoxide dismutase (SOD), N-terminal domain"/>
    <property type="match status" value="1"/>
</dbReference>
<dbReference type="RefSeq" id="WP_041058812.1">
    <property type="nucleotide sequence ID" value="NZ_JXAL01000001.1"/>
</dbReference>
<dbReference type="InterPro" id="IPR019831">
    <property type="entry name" value="Mn/Fe_SOD_N"/>
</dbReference>
<dbReference type="InterPro" id="IPR036314">
    <property type="entry name" value="SOD_C_sf"/>
</dbReference>
<feature type="region of interest" description="Disordered" evidence="5">
    <location>
        <begin position="148"/>
        <end position="192"/>
    </location>
</feature>
<dbReference type="Gene3D" id="1.20.1260.120">
    <property type="entry name" value="Protein of unknown function DUF2935"/>
    <property type="match status" value="1"/>
</dbReference>